<dbReference type="Proteomes" id="UP000381693">
    <property type="component" value="Unassembled WGS sequence"/>
</dbReference>
<keyword evidence="7" id="KW-0408">Iron</keyword>
<feature type="compositionally biased region" description="Low complexity" evidence="11">
    <location>
        <begin position="74"/>
        <end position="85"/>
    </location>
</feature>
<dbReference type="InterPro" id="IPR039426">
    <property type="entry name" value="TonB-dep_rcpt-like"/>
</dbReference>
<dbReference type="RefSeq" id="WP_142525585.1">
    <property type="nucleotide sequence ID" value="NZ_CABFUZ020000164.1"/>
</dbReference>
<dbReference type="Gene3D" id="2.40.170.20">
    <property type="entry name" value="TonB-dependent receptor, beta-barrel domain"/>
    <property type="match status" value="1"/>
</dbReference>
<evidence type="ECO:0000256" key="9">
    <source>
        <dbReference type="ARBA" id="ARBA00023136"/>
    </source>
</evidence>
<evidence type="ECO:0000256" key="3">
    <source>
        <dbReference type="ARBA" id="ARBA00022452"/>
    </source>
</evidence>
<dbReference type="PANTHER" id="PTHR32552">
    <property type="entry name" value="FERRICHROME IRON RECEPTOR-RELATED"/>
    <property type="match status" value="1"/>
</dbReference>
<dbReference type="GO" id="GO:0009279">
    <property type="term" value="C:cell outer membrane"/>
    <property type="evidence" value="ECO:0007669"/>
    <property type="project" value="UniProtKB-SubCell"/>
</dbReference>
<evidence type="ECO:0000256" key="10">
    <source>
        <dbReference type="ARBA" id="ARBA00023237"/>
    </source>
</evidence>
<gene>
    <name evidence="12" type="ORF">MAMC_01611</name>
</gene>
<reference evidence="12" key="1">
    <citation type="submission" date="2019-09" db="EMBL/GenBank/DDBJ databases">
        <authorList>
            <person name="Cremers G."/>
        </authorList>
    </citation>
    <scope>NUCLEOTIDE SEQUENCE [LARGE SCALE GENOMIC DNA]</scope>
    <source>
        <strain evidence="12">3B</strain>
    </source>
</reference>
<keyword evidence="4" id="KW-0410">Iron transport</keyword>
<keyword evidence="6" id="KW-0732">Signal</keyword>
<evidence type="ECO:0000256" key="5">
    <source>
        <dbReference type="ARBA" id="ARBA00022692"/>
    </source>
</evidence>
<dbReference type="OrthoDB" id="127311at2"/>
<evidence type="ECO:0000313" key="13">
    <source>
        <dbReference type="Proteomes" id="UP000381693"/>
    </source>
</evidence>
<dbReference type="PANTHER" id="PTHR32552:SF68">
    <property type="entry name" value="FERRICHROME OUTER MEMBRANE TRANSPORTER_PHAGE RECEPTOR"/>
    <property type="match status" value="1"/>
</dbReference>
<dbReference type="EMBL" id="CABFUZ020000164">
    <property type="protein sequence ID" value="VVM07451.1"/>
    <property type="molecule type" value="Genomic_DNA"/>
</dbReference>
<feature type="region of interest" description="Disordered" evidence="11">
    <location>
        <begin position="74"/>
        <end position="107"/>
    </location>
</feature>
<feature type="region of interest" description="Disordered" evidence="11">
    <location>
        <begin position="16"/>
        <end position="37"/>
    </location>
</feature>
<keyword evidence="8" id="KW-0406">Ion transport</keyword>
<evidence type="ECO:0000256" key="2">
    <source>
        <dbReference type="ARBA" id="ARBA00022448"/>
    </source>
</evidence>
<dbReference type="InterPro" id="IPR037066">
    <property type="entry name" value="Plug_dom_sf"/>
</dbReference>
<dbReference type="GO" id="GO:0015344">
    <property type="term" value="F:siderophore uptake transmembrane transporter activity"/>
    <property type="evidence" value="ECO:0007669"/>
    <property type="project" value="TreeGrafter"/>
</dbReference>
<dbReference type="Gene3D" id="2.170.130.10">
    <property type="entry name" value="TonB-dependent receptor, plug domain"/>
    <property type="match status" value="1"/>
</dbReference>
<dbReference type="InterPro" id="IPR036942">
    <property type="entry name" value="Beta-barrel_TonB_sf"/>
</dbReference>
<keyword evidence="13" id="KW-1185">Reference proteome</keyword>
<evidence type="ECO:0000256" key="11">
    <source>
        <dbReference type="SAM" id="MobiDB-lite"/>
    </source>
</evidence>
<keyword evidence="10" id="KW-0998">Cell outer membrane</keyword>
<keyword evidence="5" id="KW-0812">Transmembrane</keyword>
<comment type="subcellular location">
    <subcellularLocation>
        <location evidence="1">Cell outer membrane</location>
        <topology evidence="1">Multi-pass membrane protein</topology>
    </subcellularLocation>
</comment>
<evidence type="ECO:0008006" key="14">
    <source>
        <dbReference type="Google" id="ProtNLM"/>
    </source>
</evidence>
<evidence type="ECO:0000256" key="7">
    <source>
        <dbReference type="ARBA" id="ARBA00023004"/>
    </source>
</evidence>
<keyword evidence="9" id="KW-0472">Membrane</keyword>
<evidence type="ECO:0000256" key="6">
    <source>
        <dbReference type="ARBA" id="ARBA00022729"/>
    </source>
</evidence>
<keyword evidence="3" id="KW-1134">Transmembrane beta strand</keyword>
<sequence>MKEIALPAGGRGVGGGRSIAVGRSIREGKESGRLPGAKSGRIGLCPGGARGSCLALAMGLLLVLRPLLWGQLPPSPADPSSDLSGPSGGSGTRTAAPLEQATPESTMAPVTVKAVSNVPQMLPTSAPTDSVYGIPMDVMDIPRQVTPINKTLMDAAGVNAQGGYMNPISFAMINPTAFGSIDAWISPAPYIRGNEALPFINGMSMSVMNVEMVNSGLPWNWNMIESMDMVEGPGNAVFGAGQESSGYVNYTTKQPYFDKFRGNAWDSTGMYQQYMWGGDMGGPIDKEHKLAYRVSYMGIESGSWYQTVHNDQQNLYLALGWKPVDNYSADLYVDADFASFSPIGYAGFNRPTNALFQSGGSLDYIGALSPSRWGSIPYFQNFWAANPGAPIAPSPLGFGTYGVGLGPVNRRQLLMSPYAQQTGYQGMTQLIQKVHVDEGFDLVNNTLVWYTRHDSVQPSYFYDEAVMGDYEVDNRTECRLAFDTPIGGDKSGKREKDAFAISHNVDTGLEWVFQRNQDYVSTMLINSPNMFSMAQNPLLWDVRNTPYFQAAILNPNAPGGGEWPIPGGAGGYFFEPLNGTTGTTDSTYWSIAPFWQHDIKFGEKLSLQYGLRATTYFISAQTPPGTPSIEYTQLQTSMIDPLFSIGPVYKPFPWLSLYGNFNYEYVTAAADMGGFVPTQTSQEMHLLNELGEVGAKLSLLHDKLYMSFAFFHQNLYMDQIGFQPNPGLLQGFEYNATYQPNRHWWFRAGYAYMHGTWNFSSLPYGPSQTQSYSTGYAFRHNLPLDDNGTGVAPINVSGIPGVYNWIGLPNQTANAMVTYRTDFGLSLTASALVMSSYPLFYNYSAVVPTQYVTNLSATYQKDNWSLTVYLWNTLNSVYWLPYASGLASDVASNSDYVAAGWPFWVQGTLSYRF</sequence>
<dbReference type="SUPFAM" id="SSF56935">
    <property type="entry name" value="Porins"/>
    <property type="match status" value="1"/>
</dbReference>
<evidence type="ECO:0000256" key="4">
    <source>
        <dbReference type="ARBA" id="ARBA00022496"/>
    </source>
</evidence>
<organism evidence="12 13">
    <name type="scientific">Methylacidimicrobium cyclopophantes</name>
    <dbReference type="NCBI Taxonomy" id="1041766"/>
    <lineage>
        <taxon>Bacteria</taxon>
        <taxon>Pseudomonadati</taxon>
        <taxon>Verrucomicrobiota</taxon>
        <taxon>Methylacidimicrobium</taxon>
    </lineage>
</organism>
<proteinExistence type="predicted"/>
<keyword evidence="2" id="KW-0813">Transport</keyword>
<evidence type="ECO:0000313" key="12">
    <source>
        <dbReference type="EMBL" id="VVM07451.1"/>
    </source>
</evidence>
<evidence type="ECO:0000256" key="8">
    <source>
        <dbReference type="ARBA" id="ARBA00023065"/>
    </source>
</evidence>
<evidence type="ECO:0000256" key="1">
    <source>
        <dbReference type="ARBA" id="ARBA00004571"/>
    </source>
</evidence>
<accession>A0A5E6MDC4</accession>
<name>A0A5E6MDC4_9BACT</name>
<protein>
    <recommendedName>
        <fullName evidence="14">TonB-dependent receptor-like beta-barrel domain-containing protein</fullName>
    </recommendedName>
</protein>
<comment type="caution">
    <text evidence="12">The sequence shown here is derived from an EMBL/GenBank/DDBJ whole genome shotgun (WGS) entry which is preliminary data.</text>
</comment>
<dbReference type="AlphaFoldDB" id="A0A5E6MDC4"/>